<dbReference type="PANTHER" id="PTHR43403">
    <property type="entry name" value="NAD-SPECIFIC GLUTAMATE DEHYDROGENASE"/>
    <property type="match status" value="1"/>
</dbReference>
<dbReference type="Pfam" id="PF21079">
    <property type="entry name" value="GDH_HM2"/>
    <property type="match status" value="1"/>
</dbReference>
<dbReference type="EMBL" id="JBHMAX010000014">
    <property type="protein sequence ID" value="MFB9731827.1"/>
    <property type="molecule type" value="Genomic_DNA"/>
</dbReference>
<feature type="domain" description="NAD-glutamate dehydrogenase catalytic" evidence="1">
    <location>
        <begin position="707"/>
        <end position="1202"/>
    </location>
</feature>
<dbReference type="InterPro" id="IPR028971">
    <property type="entry name" value="NAD-GDH_cat"/>
</dbReference>
<reference evidence="6 7" key="1">
    <citation type="submission" date="2024-09" db="EMBL/GenBank/DDBJ databases">
        <authorList>
            <person name="Sun Q."/>
            <person name="Mori K."/>
        </authorList>
    </citation>
    <scope>NUCLEOTIDE SEQUENCE [LARGE SCALE GENOMIC DNA]</scope>
    <source>
        <strain evidence="6 7">JCM 12763</strain>
    </source>
</reference>
<feature type="domain" description="NAD-specific glutamate dehydrogenase C-terminal" evidence="2">
    <location>
        <begin position="1249"/>
        <end position="1586"/>
    </location>
</feature>
<dbReference type="InterPro" id="IPR049064">
    <property type="entry name" value="NAD_Glu_DH_ACT3"/>
</dbReference>
<comment type="caution">
    <text evidence="6">The sequence shown here is derived from an EMBL/GenBank/DDBJ whole genome shotgun (WGS) entry which is preliminary data.</text>
</comment>
<evidence type="ECO:0000259" key="3">
    <source>
        <dbReference type="Pfam" id="PF21075"/>
    </source>
</evidence>
<dbReference type="SUPFAM" id="SSF51735">
    <property type="entry name" value="NAD(P)-binding Rossmann-fold domains"/>
    <property type="match status" value="1"/>
</dbReference>
<dbReference type="Pfam" id="PF21075">
    <property type="entry name" value="GDH_ACT1"/>
    <property type="match status" value="1"/>
</dbReference>
<dbReference type="InterPro" id="IPR007780">
    <property type="entry name" value="NAD_Glu_DH_bac"/>
</dbReference>
<dbReference type="InterPro" id="IPR024727">
    <property type="entry name" value="NAD_Glu_DH_N_ACT1"/>
</dbReference>
<dbReference type="InterPro" id="IPR048381">
    <property type="entry name" value="GDH_C"/>
</dbReference>
<keyword evidence="7" id="KW-1185">Reference proteome</keyword>
<evidence type="ECO:0000313" key="6">
    <source>
        <dbReference type="EMBL" id="MFB9731827.1"/>
    </source>
</evidence>
<dbReference type="InterPro" id="IPR049062">
    <property type="entry name" value="NAD_Glu_DH_ACT2"/>
</dbReference>
<dbReference type="Pfam" id="PF21077">
    <property type="entry name" value="GDH_ACT3"/>
    <property type="match status" value="1"/>
</dbReference>
<feature type="domain" description="NAD-glutamate dehydrogenase ACT2" evidence="4">
    <location>
        <begin position="377"/>
        <end position="466"/>
    </location>
</feature>
<dbReference type="Pfam" id="PF21078">
    <property type="entry name" value="GDH_HM3"/>
    <property type="match status" value="1"/>
</dbReference>
<dbReference type="SUPFAM" id="SSF53223">
    <property type="entry name" value="Aminoacid dehydrogenase-like, N-terminal domain"/>
    <property type="match status" value="1"/>
</dbReference>
<evidence type="ECO:0000259" key="4">
    <source>
        <dbReference type="Pfam" id="PF21076"/>
    </source>
</evidence>
<name>A0ABV5V206_9MICO</name>
<dbReference type="Pfam" id="PF05088">
    <property type="entry name" value="Bac_GDH_CD"/>
    <property type="match status" value="1"/>
</dbReference>
<dbReference type="InterPro" id="IPR036291">
    <property type="entry name" value="NAD(P)-bd_dom_sf"/>
</dbReference>
<dbReference type="Gene3D" id="3.40.50.720">
    <property type="entry name" value="NAD(P)-binding Rossmann-like Domain"/>
    <property type="match status" value="1"/>
</dbReference>
<dbReference type="InterPro" id="IPR046346">
    <property type="entry name" value="Aminoacid_DH-like_N_sf"/>
</dbReference>
<protein>
    <submittedName>
        <fullName evidence="6">NAD-glutamate dehydrogenase</fullName>
    </submittedName>
</protein>
<dbReference type="InterPro" id="IPR049058">
    <property type="entry name" value="NAD_Glu_DH_HM2"/>
</dbReference>
<dbReference type="Pfam" id="PF21074">
    <property type="entry name" value="GDH_C"/>
    <property type="match status" value="1"/>
</dbReference>
<dbReference type="InterPro" id="IPR049059">
    <property type="entry name" value="NAD_Glu_DH_HM1"/>
</dbReference>
<sequence length="1596" mass="177558">MSSPDTLIDRFYHHAPDATATRAPEQLAAAARSVAALSAGRTPGEAAVRVFNPSADGDGWSSRHTFVEVVNDDMPFLVDSVLGEVARHGLGVHQLFHPQMVVAEEDGSVLDVDHRQAGPGQRAESWILVEVDRVPEEDERTSLEEDLRRVLADVRRAYEDWGAMRQRARAIIAELEISPPGTVDKDTVRPTVDFLSWLDDHHFTYLGYRAYDLVEEEGTAYLRSVPGSGLGILRDRPGAEATMSELRPEAAATAREPRLLTITKANTRATVHRTVPLDYIGIRRFDEQGRVVGEQRFLGLFTQTAYAESTTRLPIAAPKVKRILEASGYAPDSHSGKDLLGVLEGYPRDELFQAPEDYLRETSEDVLRLLERPEAKAYVRRDEFGRFVSALVFLPRDRYNTANRLKVQRLLEDALGGEMSDYATRVGDGPLAQLHFMIRLPKDRPAPEVDPDDLQRRLVAATRTWTETLTDAVTENVDDENVVGDLVAHYAGAFPEAYKEDFDGRAAYFDIARLAELADSSASVRPHLYRAEDDDPQERRMKVYRTQEMSLTDVLPVFADLGLEVTVQRPYVLEGAKITTSYIYDFGLRAPGEDVWTGRDGRTEEEVAEAFEDAFTAVWSGAAESDQLNSLVLTAGLDWRQVVILRTLVRYLRQVGTFSLDYVEEALVANPSVAGLLIDLFAARFDPDADLDEEARAARVEELGQEIVSELDDVSSLDQDRILRALVSVVGAAVRTNFYQRDEDGQPKARVSVKLLPRELSLLPEPRPAFEIWVYAPRVEGSHLRFGAVARGGLRWSDRREDFRTEVLGLVKAQMVKNAVIVPTGSKGAFFAKQLPDPSVDREAWLAEGKAAYTTFISGLLDITDNRQGEEVVAPDRVLRYDDDDPYLVVAADKGTATFSDLANSVARDYGFWLDDAFASGGSAGYDHKEMGITARGAWESVKRHFRELGLDTQAEDFTVVGVGDMGGDVFGNGMLLSEHIRLVAAFDHRHIFLDPDPDAERSYAERQRLFELPRSSWADYDTSLLSEGGGIHPRSAKSVPVSPQVRERLGLPEGTTSLTPHELLRAILSAPVDLLWNGGIGTYVKASTETHADIGDRSNDAIRVDGRDLRVRVVGEGGNLGMSQLGRIEAALHGVHVNTDAIDNSAGVDSSDHEVNIKIALTPLVADGAMTMEERNELLESMTEEVAAKVLRHNYEQNVLIGNGRSQREVMAPVHQRLIGYLRETAGLDPALEFLPDRKEWARREREGLGLTSPEFSVLVAYAKLGLKDALNDSELPEDPAMTQTLVNYFPGPLQEVAGERLQAHPLRRQIVVNEIANAMVNRGGVSFAYRAVDETGATLTQIARAFHVVRAVFDMNTFMAQVEELDNEVDTGTQTELYLEFRRLIDRGVRWFLNNRSLSSRMEQEIEHFAGPVQSLVPVMEELLQGTELDRWQERVDWARKRGVPQELAQAYASLLDSYSLLDVTELSMDMDRDVREVAEIYFGVSEAFSLDDLLTHVSNLPRPDRWSSLARGAMRDDIYGVMRGLARTVAERTTPGSDSVERVEEWMIENRDALVRTSQVLRTVGAMEEPSLAPLSVALRTLRGLVRQGSATD</sequence>
<proteinExistence type="predicted"/>
<gene>
    <name evidence="6" type="ORF">ACFFN0_07215</name>
</gene>
<dbReference type="InterPro" id="IPR049056">
    <property type="entry name" value="NAD_Glu_DH_HM3"/>
</dbReference>
<evidence type="ECO:0000259" key="5">
    <source>
        <dbReference type="Pfam" id="PF21077"/>
    </source>
</evidence>
<dbReference type="Pfam" id="PF21076">
    <property type="entry name" value="GDH_ACT2"/>
    <property type="match status" value="1"/>
</dbReference>
<evidence type="ECO:0000313" key="7">
    <source>
        <dbReference type="Proteomes" id="UP001589613"/>
    </source>
</evidence>
<accession>A0ABV5V206</accession>
<dbReference type="RefSeq" id="WP_141338200.1">
    <property type="nucleotide sequence ID" value="NZ_JBHMAX010000014.1"/>
</dbReference>
<dbReference type="Proteomes" id="UP001589613">
    <property type="component" value="Unassembled WGS sequence"/>
</dbReference>
<dbReference type="PANTHER" id="PTHR43403:SF1">
    <property type="entry name" value="NAD-SPECIFIC GLUTAMATE DEHYDROGENASE"/>
    <property type="match status" value="1"/>
</dbReference>
<feature type="domain" description="NAD-glutamate dehydrogenase N-terminal ACT1" evidence="3">
    <location>
        <begin position="8"/>
        <end position="147"/>
    </location>
</feature>
<evidence type="ECO:0000259" key="1">
    <source>
        <dbReference type="Pfam" id="PF05088"/>
    </source>
</evidence>
<feature type="domain" description="NAD-glutamate dehydrogenase ACT3" evidence="5">
    <location>
        <begin position="527"/>
        <end position="593"/>
    </location>
</feature>
<dbReference type="Pfam" id="PF21073">
    <property type="entry name" value="GDH_HM1"/>
    <property type="match status" value="1"/>
</dbReference>
<evidence type="ECO:0000259" key="2">
    <source>
        <dbReference type="Pfam" id="PF21074"/>
    </source>
</evidence>
<dbReference type="PIRSF" id="PIRSF036761">
    <property type="entry name" value="GDH_Mll4104"/>
    <property type="match status" value="1"/>
</dbReference>
<organism evidence="6 7">
    <name type="scientific">Ornithinimicrobium kibberense</name>
    <dbReference type="NCBI Taxonomy" id="282060"/>
    <lineage>
        <taxon>Bacteria</taxon>
        <taxon>Bacillati</taxon>
        <taxon>Actinomycetota</taxon>
        <taxon>Actinomycetes</taxon>
        <taxon>Micrococcales</taxon>
        <taxon>Ornithinimicrobiaceae</taxon>
        <taxon>Ornithinimicrobium</taxon>
    </lineage>
</organism>